<feature type="compositionally biased region" description="Basic and acidic residues" evidence="1">
    <location>
        <begin position="665"/>
        <end position="684"/>
    </location>
</feature>
<feature type="compositionally biased region" description="Basic and acidic residues" evidence="1">
    <location>
        <begin position="635"/>
        <end position="656"/>
    </location>
</feature>
<accession>A0ABR2HES8</accession>
<organism evidence="4 5">
    <name type="scientific">Tritrichomonas musculus</name>
    <dbReference type="NCBI Taxonomy" id="1915356"/>
    <lineage>
        <taxon>Eukaryota</taxon>
        <taxon>Metamonada</taxon>
        <taxon>Parabasalia</taxon>
        <taxon>Tritrichomonadida</taxon>
        <taxon>Tritrichomonadidae</taxon>
        <taxon>Tritrichomonas</taxon>
    </lineage>
</organism>
<dbReference type="Pfam" id="PF13768">
    <property type="entry name" value="VWA_3"/>
    <property type="match status" value="1"/>
</dbReference>
<dbReference type="Pfam" id="PF08487">
    <property type="entry name" value="VIT"/>
    <property type="match status" value="1"/>
</dbReference>
<comment type="caution">
    <text evidence="4">The sequence shown here is derived from an EMBL/GenBank/DDBJ whole genome shotgun (WGS) entry which is preliminary data.</text>
</comment>
<dbReference type="PROSITE" id="PS51468">
    <property type="entry name" value="VIT"/>
    <property type="match status" value="1"/>
</dbReference>
<dbReference type="PANTHER" id="PTHR45737">
    <property type="entry name" value="VON WILLEBRAND FACTOR A DOMAIN-CONTAINING PROTEIN 5A"/>
    <property type="match status" value="1"/>
</dbReference>
<dbReference type="SMART" id="SM00327">
    <property type="entry name" value="VWA"/>
    <property type="match status" value="1"/>
</dbReference>
<keyword evidence="5" id="KW-1185">Reference proteome</keyword>
<feature type="domain" description="VWFA" evidence="2">
    <location>
        <begin position="279"/>
        <end position="444"/>
    </location>
</feature>
<gene>
    <name evidence="4" type="ORF">M9Y10_020871</name>
</gene>
<evidence type="ECO:0000313" key="5">
    <source>
        <dbReference type="Proteomes" id="UP001470230"/>
    </source>
</evidence>
<reference evidence="4 5" key="1">
    <citation type="submission" date="2024-04" db="EMBL/GenBank/DDBJ databases">
        <title>Tritrichomonas musculus Genome.</title>
        <authorList>
            <person name="Alves-Ferreira E."/>
            <person name="Grigg M."/>
            <person name="Lorenzi H."/>
            <person name="Galac M."/>
        </authorList>
    </citation>
    <scope>NUCLEOTIDE SEQUENCE [LARGE SCALE GENOMIC DNA]</scope>
    <source>
        <strain evidence="4 5">EAF2021</strain>
    </source>
</reference>
<dbReference type="PROSITE" id="PS50234">
    <property type="entry name" value="VWFA"/>
    <property type="match status" value="1"/>
</dbReference>
<dbReference type="InterPro" id="IPR002035">
    <property type="entry name" value="VWF_A"/>
</dbReference>
<dbReference type="Gene3D" id="3.40.50.410">
    <property type="entry name" value="von Willebrand factor, type A domain"/>
    <property type="match status" value="1"/>
</dbReference>
<feature type="compositionally biased region" description="Basic and acidic residues" evidence="1">
    <location>
        <begin position="716"/>
        <end position="735"/>
    </location>
</feature>
<evidence type="ECO:0000313" key="4">
    <source>
        <dbReference type="EMBL" id="KAK8845936.1"/>
    </source>
</evidence>
<feature type="domain" description="VIT" evidence="3">
    <location>
        <begin position="27"/>
        <end position="155"/>
    </location>
</feature>
<evidence type="ECO:0000259" key="2">
    <source>
        <dbReference type="PROSITE" id="PS50234"/>
    </source>
</evidence>
<name>A0ABR2HES8_9EUKA</name>
<proteinExistence type="predicted"/>
<feature type="compositionally biased region" description="Basic and acidic residues" evidence="1">
    <location>
        <begin position="692"/>
        <end position="707"/>
    </location>
</feature>
<feature type="region of interest" description="Disordered" evidence="1">
    <location>
        <begin position="599"/>
        <end position="735"/>
    </location>
</feature>
<evidence type="ECO:0000259" key="3">
    <source>
        <dbReference type="PROSITE" id="PS51468"/>
    </source>
</evidence>
<sequence length="838" mass="95925">MVFRCLFNFFAITIEKYHIFHNKNMLFGSLCFLDNNVLQGMTPKSIIINGFQRSLIVNFEVEQSFYHSEKNVKEISYIFPNDFKICIYDTTFIVGDEIIKPKIKSQEEAKATYKEAVDSGHTAIYGTNIGDGMTRVKIGNVPPDVECKVILKIAFTGNMINEKTFYIKFPIEVYSSYGPCGCLKVDKSEFSFQLQSNPEEVEKITSNIKNSNFDEKTKMFSIKDSLINEENEKSIIITFETNNKIESSCLLSQTSSSIFDSCAILVSPNYKPLKWSSKEFIFLIDCSGSMRGRSIRKASECLKFFIKSLPADCYFNVIKFGSMHFKLFNKSVLYNDETSNKAINWPLDSTLGGTDIYSPLNDIISDETLYGQRQIFLITDGEAFDAERIFNLVSSNSNDNRCFTIGIGRGCDAGLVEGIARLSGGLSGFVQKGDSISNVVINQLHASFYGPITSLEIHIEGESNDSFEVSPFPLPQINSNGSSVIYVRQRKKSGTSSFMNGMLITGKCDDESIEIPVFDVQNLTDVDEDRCGRSFGENIGKAILPLFAFASIQKIERKNDISEEDKARLIELSIDSGVLCKYTGFVGLVEKCERKIDDSRGEEIVESETGRKHRRKKMSSIQNEETRIRRRHRRMQEGSEKEESQKLEADEGIEMKRKSRHKHRQHDEEESQKLEADEGIEMNRKSRHKHRQHDEEESQKLEADEGMKRRRHRRSMQKEGEEEIKRRRKSHNESEKEDNYDLISLICCQKSEGYWDDLDEVKRITGIKIDKIEEINLSDKSNENKCIATILAITAMRVKFPNEKTSWNMIEQKSLSWLKKMLPDIDMYQIISKIESSI</sequence>
<evidence type="ECO:0000256" key="1">
    <source>
        <dbReference type="SAM" id="MobiDB-lite"/>
    </source>
</evidence>
<dbReference type="InterPro" id="IPR013694">
    <property type="entry name" value="VIT"/>
</dbReference>
<protein>
    <submittedName>
        <fullName evidence="4">von Willebrand factor A domain-containing protein 5A</fullName>
    </submittedName>
</protein>
<dbReference type="PANTHER" id="PTHR45737:SF6">
    <property type="entry name" value="VON WILLEBRAND FACTOR A DOMAIN-CONTAINING PROTEIN 5A"/>
    <property type="match status" value="1"/>
</dbReference>
<dbReference type="InterPro" id="IPR036465">
    <property type="entry name" value="vWFA_dom_sf"/>
</dbReference>
<dbReference type="EMBL" id="JAPFFF010000030">
    <property type="protein sequence ID" value="KAK8845936.1"/>
    <property type="molecule type" value="Genomic_DNA"/>
</dbReference>
<dbReference type="Proteomes" id="UP001470230">
    <property type="component" value="Unassembled WGS sequence"/>
</dbReference>
<dbReference type="SUPFAM" id="SSF53300">
    <property type="entry name" value="vWA-like"/>
    <property type="match status" value="1"/>
</dbReference>